<protein>
    <submittedName>
        <fullName evidence="10">Ninein-like protein isoform X1</fullName>
    </submittedName>
</protein>
<dbReference type="SUPFAM" id="SSF47473">
    <property type="entry name" value="EF-hand"/>
    <property type="match status" value="1"/>
</dbReference>
<keyword evidence="4" id="KW-0106">Calcium</keyword>
<dbReference type="KEGG" id="lak:106176666"/>
<proteinExistence type="predicted"/>
<name>A0A1S3JX34_LINAN</name>
<dbReference type="GO" id="GO:0005509">
    <property type="term" value="F:calcium ion binding"/>
    <property type="evidence" value="ECO:0007669"/>
    <property type="project" value="InterPro"/>
</dbReference>
<feature type="domain" description="EF-hand" evidence="8">
    <location>
        <begin position="237"/>
        <end position="272"/>
    </location>
</feature>
<dbReference type="InterPro" id="IPR002048">
    <property type="entry name" value="EF_hand_dom"/>
</dbReference>
<gene>
    <name evidence="10" type="primary">LOC106176666</name>
</gene>
<dbReference type="InterPro" id="IPR018247">
    <property type="entry name" value="EF_Hand_1_Ca_BS"/>
</dbReference>
<dbReference type="Gene3D" id="1.10.238.10">
    <property type="entry name" value="EF-hand"/>
    <property type="match status" value="2"/>
</dbReference>
<dbReference type="GeneID" id="106176666"/>
<feature type="compositionally biased region" description="Basic and acidic residues" evidence="7">
    <location>
        <begin position="569"/>
        <end position="584"/>
    </location>
</feature>
<dbReference type="InterPro" id="IPR011992">
    <property type="entry name" value="EF-hand-dom_pair"/>
</dbReference>
<dbReference type="PROSITE" id="PS50222">
    <property type="entry name" value="EF_HAND_2"/>
    <property type="match status" value="3"/>
</dbReference>
<organism evidence="9 10">
    <name type="scientific">Lingula anatina</name>
    <name type="common">Brachiopod</name>
    <name type="synonym">Lingula unguis</name>
    <dbReference type="NCBI Taxonomy" id="7574"/>
    <lineage>
        <taxon>Eukaryota</taxon>
        <taxon>Metazoa</taxon>
        <taxon>Spiralia</taxon>
        <taxon>Lophotrochozoa</taxon>
        <taxon>Brachiopoda</taxon>
        <taxon>Linguliformea</taxon>
        <taxon>Lingulata</taxon>
        <taxon>Lingulida</taxon>
        <taxon>Linguloidea</taxon>
        <taxon>Lingulidae</taxon>
        <taxon>Lingula</taxon>
    </lineage>
</organism>
<evidence type="ECO:0000256" key="3">
    <source>
        <dbReference type="ARBA" id="ARBA00022553"/>
    </source>
</evidence>
<evidence type="ECO:0000313" key="9">
    <source>
        <dbReference type="Proteomes" id="UP000085678"/>
    </source>
</evidence>
<evidence type="ECO:0000256" key="5">
    <source>
        <dbReference type="ARBA" id="ARBA00023212"/>
    </source>
</evidence>
<evidence type="ECO:0000256" key="2">
    <source>
        <dbReference type="ARBA" id="ARBA00022490"/>
    </source>
</evidence>
<dbReference type="PROSITE" id="PS00018">
    <property type="entry name" value="EF_HAND_1"/>
    <property type="match status" value="2"/>
</dbReference>
<evidence type="ECO:0000256" key="1">
    <source>
        <dbReference type="ARBA" id="ARBA00004300"/>
    </source>
</evidence>
<feature type="coiled-coil region" evidence="6">
    <location>
        <begin position="1159"/>
        <end position="1440"/>
    </location>
</feature>
<feature type="compositionally biased region" description="Polar residues" evidence="7">
    <location>
        <begin position="149"/>
        <end position="163"/>
    </location>
</feature>
<feature type="compositionally biased region" description="Acidic residues" evidence="7">
    <location>
        <begin position="80"/>
        <end position="89"/>
    </location>
</feature>
<dbReference type="Pfam" id="PF13499">
    <property type="entry name" value="EF-hand_7"/>
    <property type="match status" value="2"/>
</dbReference>
<evidence type="ECO:0000313" key="10">
    <source>
        <dbReference type="RefSeq" id="XP_013414594.1"/>
    </source>
</evidence>
<dbReference type="GO" id="GO:0005813">
    <property type="term" value="C:centrosome"/>
    <property type="evidence" value="ECO:0007669"/>
    <property type="project" value="UniProtKB-SubCell"/>
</dbReference>
<sequence length="1464" mass="170217">MAEDNEYVMQLREVFDSCDHSNTGYLNKAELKELCIKLQLEDQSDAVIRQLLGSDEEGRVGFDEFKEAFVSVLSSAVDALDDASSTEDETSQREDPGETVSPKYVKGSKKYGRRSKPEFDTDYSDTDVSYQSPRNTPRVRLGNRERLSSIDSVESIGNSPTDSKFNKTDDNVLSRPGSKAEMFEAEGQMDQSMSALDPVSEEQHLKAIWRELGVGQMGSLSIHELSTVCEHIGMEEMTDEELSQLFERLDVDQDGQVSFDEFLRGLFQHGGSNLPSTPIRPISSQKQKLKLQMSMSMNIDESLRGQTPSIVAVGSGSGVFSSLDVGNTGYAKPEEITEFWDSLGIKNTTDILQHLEFDTHSKIHLAELSYALEQEIIGMEEDNAVYQAAVATYQQELRHLKSHTEQLTNERDKLKSDVNDALNRSTILVKEADERHMKMEKESETKIKLLEKKYQDQIKQLQSKLEEETEHLTTQARKQKQKLEQELNSMKEEEIKYKDQIAEQQREIEKLEKELGDATEKVMELQKVNFKQQRELDSVAELQERLAELESNRDLMKDEHQKFTQQKLKQVETENKELRDKNDELTMEVETLKQQLSSKKRGKSRKSSEHNKPVRSGSLLSDYTKPVIVKRAGRSSSENSDEDDSMAAGRPRRRLPSKPNTQDMTGSNEEDDKLQTEIDSLKQQQEREVKELQNQLEIEKKEIEQAYKLEITKVEEDFTKEKEDLLKGFTSEKEKAKKEFTKEKLQLAENLEKQLADKFENERQELVIRYGSEKNLLEQKFAKEKNKMTERLKKEFQEDLRAKLHELQEEHERDKLVLRGDLTKDRAEFEEANRQKKELELKMKLQKEEMELEFAREKQKLRENFSQEKRDIEDQHRMEIYDYENIFVLGTDGLKGKIKDDFYALLKKCTAEEVEEERVKLYEDYDKEKEGMKEAFEQEKAAICQAFTAERDELEQTLKKEVTGMRDQFQVERDRLEKQIIRYEEKLESLKRDRDAVEDKLREQIDELEKQGGRNPYDDEEFMEEVKEKLEEEFMGQLERVQNAFDAERDQYDHRISLLEEQLEDMRRHKDVDEENLRKAEELEVRHKNLERAKARAEQQIEDLNQRVDQLLSENSDIRHTLEGRIERLVAEKERLSLSAKEDSLRAAQLASSQEKAAQDALHSEKTALQHKVSELQDQVRDLNMRLASLVAIKAEHTTLLGEKNSLEDRCHHLQQELVSLRNKLTSTSAAQAKCEILSTEKQALENRLKELQHQVTLDQLKSMETDKIKERMENWENERNILKGQLQQANDQLLEANTSLSIAESQHIREIQGLKDQAENMVNTAMYNDQKLQLVGAEKKIRELEQALEMRVTEGNKILLDSQASHKRALRETEEEKESTARKLKQTTALLEEQILKYKDQCEKTARAGMLVKDLYVENAQLMKALQITEERQKNSEKQCYKWEEKYVALQRVVNKIVPAALG</sequence>
<evidence type="ECO:0000259" key="8">
    <source>
        <dbReference type="PROSITE" id="PS50222"/>
    </source>
</evidence>
<keyword evidence="6" id="KW-0175">Coiled coil</keyword>
<reference evidence="10" key="1">
    <citation type="submission" date="2025-08" db="UniProtKB">
        <authorList>
            <consortium name="RefSeq"/>
        </authorList>
    </citation>
    <scope>IDENTIFICATION</scope>
    <source>
        <tissue evidence="10">Gonads</tissue>
    </source>
</reference>
<dbReference type="RefSeq" id="XP_013414594.1">
    <property type="nucleotide sequence ID" value="XM_013559140.1"/>
</dbReference>
<dbReference type="PANTHER" id="PTHR18905">
    <property type="entry name" value="NINEIN"/>
    <property type="match status" value="1"/>
</dbReference>
<evidence type="ECO:0000256" key="6">
    <source>
        <dbReference type="SAM" id="Coils"/>
    </source>
</evidence>
<feature type="compositionally biased region" description="Polar residues" evidence="7">
    <location>
        <begin position="126"/>
        <end position="135"/>
    </location>
</feature>
<dbReference type="Proteomes" id="UP000085678">
    <property type="component" value="Unplaced"/>
</dbReference>
<dbReference type="PANTHER" id="PTHR18905:SF13">
    <property type="entry name" value="NON-CENTROSOMAL MICROTUBULE ARRAY"/>
    <property type="match status" value="1"/>
</dbReference>
<feature type="compositionally biased region" description="Basic and acidic residues" evidence="7">
    <location>
        <begin position="673"/>
        <end position="691"/>
    </location>
</feature>
<dbReference type="CDD" id="cd00051">
    <property type="entry name" value="EFh"/>
    <property type="match status" value="1"/>
</dbReference>
<keyword evidence="5" id="KW-0206">Cytoskeleton</keyword>
<feature type="coiled-coil region" evidence="6">
    <location>
        <begin position="1049"/>
        <end position="1121"/>
    </location>
</feature>
<dbReference type="STRING" id="7574.A0A1S3JX34"/>
<dbReference type="InParanoid" id="A0A1S3JX34"/>
<keyword evidence="2" id="KW-0963">Cytoplasm</keyword>
<dbReference type="GO" id="GO:0034454">
    <property type="term" value="P:microtubule anchoring at centrosome"/>
    <property type="evidence" value="ECO:0007669"/>
    <property type="project" value="TreeGrafter"/>
</dbReference>
<evidence type="ECO:0000256" key="7">
    <source>
        <dbReference type="SAM" id="MobiDB-lite"/>
    </source>
</evidence>
<feature type="domain" description="EF-hand" evidence="8">
    <location>
        <begin position="6"/>
        <end position="41"/>
    </location>
</feature>
<feature type="compositionally biased region" description="Polar residues" evidence="7">
    <location>
        <begin position="658"/>
        <end position="667"/>
    </location>
</feature>
<accession>A0A1S3JX34</accession>
<dbReference type="SMART" id="SM00054">
    <property type="entry name" value="EFh"/>
    <property type="match status" value="2"/>
</dbReference>
<keyword evidence="9" id="KW-1185">Reference proteome</keyword>
<dbReference type="OrthoDB" id="5799458at2759"/>
<feature type="domain" description="EF-hand" evidence="8">
    <location>
        <begin position="200"/>
        <end position="235"/>
    </location>
</feature>
<keyword evidence="3" id="KW-0597">Phosphoprotein</keyword>
<feature type="coiled-coil region" evidence="6">
    <location>
        <begin position="793"/>
        <end position="878"/>
    </location>
</feature>
<evidence type="ECO:0000256" key="4">
    <source>
        <dbReference type="ARBA" id="ARBA00022837"/>
    </source>
</evidence>
<feature type="coiled-coil region" evidence="6">
    <location>
        <begin position="911"/>
        <end position="1011"/>
    </location>
</feature>
<feature type="region of interest" description="Disordered" evidence="7">
    <location>
        <begin position="80"/>
        <end position="175"/>
    </location>
</feature>
<comment type="subcellular location">
    <subcellularLocation>
        <location evidence="1">Cytoplasm</location>
        <location evidence="1">Cytoskeleton</location>
        <location evidence="1">Microtubule organizing center</location>
        <location evidence="1">Centrosome</location>
    </subcellularLocation>
</comment>
<feature type="region of interest" description="Disordered" evidence="7">
    <location>
        <begin position="557"/>
        <end position="691"/>
    </location>
</feature>